<dbReference type="InterPro" id="IPR007374">
    <property type="entry name" value="ASCH_domain"/>
</dbReference>
<dbReference type="EMBL" id="BJXJ01000016">
    <property type="protein sequence ID" value="GEM75838.1"/>
    <property type="molecule type" value="Genomic_DNA"/>
</dbReference>
<evidence type="ECO:0000259" key="1">
    <source>
        <dbReference type="SMART" id="SM01022"/>
    </source>
</evidence>
<dbReference type="InterPro" id="IPR015947">
    <property type="entry name" value="PUA-like_sf"/>
</dbReference>
<comment type="caution">
    <text evidence="2">The sequence shown here is derived from an EMBL/GenBank/DDBJ whole genome shotgun (WGS) entry which is preliminary data.</text>
</comment>
<protein>
    <recommendedName>
        <fullName evidence="1">ASCH domain-containing protein</fullName>
    </recommendedName>
</protein>
<evidence type="ECO:0000313" key="3">
    <source>
        <dbReference type="Proteomes" id="UP000321922"/>
    </source>
</evidence>
<dbReference type="PANTHER" id="PTHR39203">
    <property type="entry name" value="CYTOPLASMIC PROTEIN-RELATED"/>
    <property type="match status" value="1"/>
</dbReference>
<dbReference type="AlphaFoldDB" id="A0A511QEW0"/>
<proteinExistence type="predicted"/>
<feature type="domain" description="ASCH" evidence="1">
    <location>
        <begin position="13"/>
        <end position="110"/>
    </location>
</feature>
<dbReference type="Gene3D" id="3.10.400.10">
    <property type="entry name" value="Sulfate adenylyltransferase"/>
    <property type="match status" value="1"/>
</dbReference>
<sequence length="111" mass="13301">MLTLCKLSDKNIINMRQSIAVYFIEYSVGNYWIVLDSNSEPRLILKTVKTEIHKFLDVPEYIVIAEREGDLSLEYWREAHTKFYEPHLSSWHLDHINDSHVITEFFELVWK</sequence>
<accession>A0A511QEW0</accession>
<keyword evidence="3" id="KW-1185">Reference proteome</keyword>
<name>A0A511QEW0_9VIBR</name>
<dbReference type="SMART" id="SM01022">
    <property type="entry name" value="ASCH"/>
    <property type="match status" value="1"/>
</dbReference>
<organism evidence="2 3">
    <name type="scientific">Vibrio sagamiensis NBRC 104589</name>
    <dbReference type="NCBI Taxonomy" id="1219064"/>
    <lineage>
        <taxon>Bacteria</taxon>
        <taxon>Pseudomonadati</taxon>
        <taxon>Pseudomonadota</taxon>
        <taxon>Gammaproteobacteria</taxon>
        <taxon>Vibrionales</taxon>
        <taxon>Vibrionaceae</taxon>
        <taxon>Vibrio</taxon>
    </lineage>
</organism>
<evidence type="ECO:0000313" key="2">
    <source>
        <dbReference type="EMBL" id="GEM75838.1"/>
    </source>
</evidence>
<dbReference type="PANTHER" id="PTHR39203:SF1">
    <property type="entry name" value="CYTOPLASMIC PROTEIN"/>
    <property type="match status" value="1"/>
</dbReference>
<dbReference type="Pfam" id="PF04266">
    <property type="entry name" value="ASCH"/>
    <property type="match status" value="1"/>
</dbReference>
<dbReference type="InterPro" id="IPR009326">
    <property type="entry name" value="DUF984"/>
</dbReference>
<gene>
    <name evidence="2" type="ORF">VSA01S_19500</name>
</gene>
<reference evidence="2 3" key="1">
    <citation type="submission" date="2019-07" db="EMBL/GenBank/DDBJ databases">
        <title>Whole genome shotgun sequence of Vibrio sagamiensis NBRC 104589.</title>
        <authorList>
            <person name="Hosoyama A."/>
            <person name="Uohara A."/>
            <person name="Ohji S."/>
            <person name="Ichikawa N."/>
        </authorList>
    </citation>
    <scope>NUCLEOTIDE SEQUENCE [LARGE SCALE GENOMIC DNA]</scope>
    <source>
        <strain evidence="2 3">NBRC 104589</strain>
    </source>
</reference>
<dbReference type="SUPFAM" id="SSF88697">
    <property type="entry name" value="PUA domain-like"/>
    <property type="match status" value="1"/>
</dbReference>
<dbReference type="Proteomes" id="UP000321922">
    <property type="component" value="Unassembled WGS sequence"/>
</dbReference>